<evidence type="ECO:0000313" key="13">
    <source>
        <dbReference type="Proteomes" id="UP001159427"/>
    </source>
</evidence>
<feature type="region of interest" description="Disordered" evidence="9">
    <location>
        <begin position="463"/>
        <end position="491"/>
    </location>
</feature>
<comment type="subcellular location">
    <subcellularLocation>
        <location evidence="1">Membrane</location>
        <topology evidence="1">Multi-pass membrane protein</topology>
    </subcellularLocation>
</comment>
<feature type="compositionally biased region" description="Basic and acidic residues" evidence="9">
    <location>
        <begin position="375"/>
        <end position="388"/>
    </location>
</feature>
<evidence type="ECO:0000259" key="11">
    <source>
        <dbReference type="PROSITE" id="PS50262"/>
    </source>
</evidence>
<dbReference type="PROSITE" id="PS00237">
    <property type="entry name" value="G_PROTEIN_RECEP_F1_1"/>
    <property type="match status" value="1"/>
</dbReference>
<keyword evidence="7 8" id="KW-0807">Transducer</keyword>
<proteinExistence type="inferred from homology"/>
<feature type="transmembrane region" description="Helical" evidence="10">
    <location>
        <begin position="27"/>
        <end position="52"/>
    </location>
</feature>
<evidence type="ECO:0000256" key="4">
    <source>
        <dbReference type="ARBA" id="ARBA00023040"/>
    </source>
</evidence>
<evidence type="ECO:0000256" key="10">
    <source>
        <dbReference type="SAM" id="Phobius"/>
    </source>
</evidence>
<evidence type="ECO:0000256" key="7">
    <source>
        <dbReference type="ARBA" id="ARBA00023224"/>
    </source>
</evidence>
<accession>A0ABN8LJH3</accession>
<feature type="transmembrane region" description="Helical" evidence="10">
    <location>
        <begin position="250"/>
        <end position="269"/>
    </location>
</feature>
<evidence type="ECO:0000256" key="2">
    <source>
        <dbReference type="ARBA" id="ARBA00022692"/>
    </source>
</evidence>
<dbReference type="EMBL" id="CALNXI010000034">
    <property type="protein sequence ID" value="CAH3016076.1"/>
    <property type="molecule type" value="Genomic_DNA"/>
</dbReference>
<feature type="transmembrane region" description="Helical" evidence="10">
    <location>
        <begin position="289"/>
        <end position="308"/>
    </location>
</feature>
<dbReference type="PROSITE" id="PS50262">
    <property type="entry name" value="G_PROTEIN_RECEP_F1_2"/>
    <property type="match status" value="1"/>
</dbReference>
<dbReference type="PRINTS" id="PR00237">
    <property type="entry name" value="GPCRRHODOPSN"/>
</dbReference>
<evidence type="ECO:0000313" key="12">
    <source>
        <dbReference type="EMBL" id="CAH3016076.1"/>
    </source>
</evidence>
<sequence length="538" mass="60003">MAFSNNNSDSDHEHVGIIEKHHQGFEIGIILCLSVASVVGFLGNGLVIAVIMRAKKLKSVMNRFILHLAISDMVVSVLAIPLFLFVNFNDKMVNDTTSLAVCKIARFFQYLSPEASMTLLITIGWNRHQAVVHPLNIMTYGTANKLILAAWVYALTVVAPSLYLTKLAQTAVDPVTNESLTYCATIPATTLPNTIYVYFLALFGYLIPLVSLIVLYGKIYKTVWRRKSGQLGDSRPEEAFIRSRKKVLKMFLTVIIVFLVTWLPLLLYISFIESAVNSSSSHVDYTRLITYSLGLCNSICNPFIYALFNKKFRAGCKDMFHVSFKAFQRKKSPVEAANGVALTPGTEERQMRVFARRGGFHGTKGNSKANSGKATNDKKANKPEKKETASLPVSQLIGRRFGRLSLRRVEGLDKDSSDAVRLVSYQRTVDPEEVMLHIPEWNISPQTVKSSVSLNTENCVKFADSADENDSDKSDTPPENRKFTAEYGRSAPENKGGYCILIDDVLTPVAERRTRTRSEGSAPRRTKHLRLRSLPATT</sequence>
<feature type="region of interest" description="Disordered" evidence="9">
    <location>
        <begin position="357"/>
        <end position="390"/>
    </location>
</feature>
<feature type="transmembrane region" description="Helical" evidence="10">
    <location>
        <begin position="195"/>
        <end position="217"/>
    </location>
</feature>
<gene>
    <name evidence="12" type="ORF">PEVE_00025289</name>
</gene>
<comment type="caution">
    <text evidence="12">The sequence shown here is derived from an EMBL/GenBank/DDBJ whole genome shotgun (WGS) entry which is preliminary data.</text>
</comment>
<dbReference type="Gene3D" id="1.20.1070.10">
    <property type="entry name" value="Rhodopsin 7-helix transmembrane proteins"/>
    <property type="match status" value="1"/>
</dbReference>
<evidence type="ECO:0000256" key="1">
    <source>
        <dbReference type="ARBA" id="ARBA00004141"/>
    </source>
</evidence>
<dbReference type="SMART" id="SM01381">
    <property type="entry name" value="7TM_GPCR_Srsx"/>
    <property type="match status" value="1"/>
</dbReference>
<protein>
    <recommendedName>
        <fullName evidence="11">G-protein coupled receptors family 1 profile domain-containing protein</fullName>
    </recommendedName>
</protein>
<dbReference type="SUPFAM" id="SSF81321">
    <property type="entry name" value="Family A G protein-coupled receptor-like"/>
    <property type="match status" value="1"/>
</dbReference>
<dbReference type="Proteomes" id="UP001159427">
    <property type="component" value="Unassembled WGS sequence"/>
</dbReference>
<comment type="similarity">
    <text evidence="8">Belongs to the G-protein coupled receptor 1 family.</text>
</comment>
<keyword evidence="4 8" id="KW-0297">G-protein coupled receptor</keyword>
<evidence type="ECO:0000256" key="6">
    <source>
        <dbReference type="ARBA" id="ARBA00023170"/>
    </source>
</evidence>
<reference evidence="12 13" key="1">
    <citation type="submission" date="2022-05" db="EMBL/GenBank/DDBJ databases">
        <authorList>
            <consortium name="Genoscope - CEA"/>
            <person name="William W."/>
        </authorList>
    </citation>
    <scope>NUCLEOTIDE SEQUENCE [LARGE SCALE GENOMIC DNA]</scope>
</reference>
<keyword evidence="3 10" id="KW-1133">Transmembrane helix</keyword>
<feature type="transmembrane region" description="Helical" evidence="10">
    <location>
        <begin position="107"/>
        <end position="125"/>
    </location>
</feature>
<name>A0ABN8LJH3_9CNID</name>
<feature type="transmembrane region" description="Helical" evidence="10">
    <location>
        <begin position="146"/>
        <end position="164"/>
    </location>
</feature>
<dbReference type="PANTHER" id="PTHR45695:SF9">
    <property type="entry name" value="LEUCOKININ RECEPTOR"/>
    <property type="match status" value="1"/>
</dbReference>
<feature type="region of interest" description="Disordered" evidence="9">
    <location>
        <begin position="510"/>
        <end position="538"/>
    </location>
</feature>
<feature type="transmembrane region" description="Helical" evidence="10">
    <location>
        <begin position="64"/>
        <end position="87"/>
    </location>
</feature>
<feature type="compositionally biased region" description="Basic and acidic residues" evidence="9">
    <location>
        <begin position="471"/>
        <end position="484"/>
    </location>
</feature>
<evidence type="ECO:0000256" key="8">
    <source>
        <dbReference type="RuleBase" id="RU000688"/>
    </source>
</evidence>
<feature type="compositionally biased region" description="Polar residues" evidence="9">
    <location>
        <begin position="364"/>
        <end position="374"/>
    </location>
</feature>
<keyword evidence="2 8" id="KW-0812">Transmembrane</keyword>
<dbReference type="InterPro" id="IPR000276">
    <property type="entry name" value="GPCR_Rhodpsn"/>
</dbReference>
<evidence type="ECO:0000256" key="9">
    <source>
        <dbReference type="SAM" id="MobiDB-lite"/>
    </source>
</evidence>
<evidence type="ECO:0000256" key="5">
    <source>
        <dbReference type="ARBA" id="ARBA00023136"/>
    </source>
</evidence>
<dbReference type="InterPro" id="IPR017452">
    <property type="entry name" value="GPCR_Rhodpsn_7TM"/>
</dbReference>
<keyword evidence="5 10" id="KW-0472">Membrane</keyword>
<feature type="domain" description="G-protein coupled receptors family 1 profile" evidence="11">
    <location>
        <begin position="43"/>
        <end position="305"/>
    </location>
</feature>
<keyword evidence="6 8" id="KW-0675">Receptor</keyword>
<keyword evidence="13" id="KW-1185">Reference proteome</keyword>
<dbReference type="Pfam" id="PF00001">
    <property type="entry name" value="7tm_1"/>
    <property type="match status" value="1"/>
</dbReference>
<dbReference type="CDD" id="cd00637">
    <property type="entry name" value="7tm_classA_rhodopsin-like"/>
    <property type="match status" value="1"/>
</dbReference>
<evidence type="ECO:0000256" key="3">
    <source>
        <dbReference type="ARBA" id="ARBA00022989"/>
    </source>
</evidence>
<organism evidence="12 13">
    <name type="scientific">Porites evermanni</name>
    <dbReference type="NCBI Taxonomy" id="104178"/>
    <lineage>
        <taxon>Eukaryota</taxon>
        <taxon>Metazoa</taxon>
        <taxon>Cnidaria</taxon>
        <taxon>Anthozoa</taxon>
        <taxon>Hexacorallia</taxon>
        <taxon>Scleractinia</taxon>
        <taxon>Fungiina</taxon>
        <taxon>Poritidae</taxon>
        <taxon>Porites</taxon>
    </lineage>
</organism>
<dbReference type="PANTHER" id="PTHR45695">
    <property type="entry name" value="LEUCOKININ RECEPTOR-RELATED"/>
    <property type="match status" value="1"/>
</dbReference>